<evidence type="ECO:0000313" key="2">
    <source>
        <dbReference type="EMBL" id="MBU5490636.1"/>
    </source>
</evidence>
<dbReference type="EMBL" id="JAHLQI010000004">
    <property type="protein sequence ID" value="MBU5490636.1"/>
    <property type="molecule type" value="Genomic_DNA"/>
</dbReference>
<accession>A0ABS6ESG6</accession>
<name>A0ABS6ESG6_9FIRM</name>
<proteinExistence type="predicted"/>
<evidence type="ECO:0000313" key="3">
    <source>
        <dbReference type="Proteomes" id="UP000783588"/>
    </source>
</evidence>
<feature type="transmembrane region" description="Helical" evidence="1">
    <location>
        <begin position="85"/>
        <end position="104"/>
    </location>
</feature>
<keyword evidence="1" id="KW-0812">Transmembrane</keyword>
<sequence>MKNFEKQLSEGLRTHEQPNAEQVQRTVVAVQNMAAKHPPRNHRSWISFLIIQARFSGVSMWLWQILVLAALLGCMYSGALSAYPYVSLMGCSVAAITAVLPILYRTIRYQMMEIELPCYYSGAQQLAARLIFTGIGVVVTLSVAIVCAAHHTWFSLGCIVMYVLFPALLTMCGDLLLLTHAAWGKLPLYAAVWTSIVLVFLLCWHRSRIAAEFHIGYVGVFAALLFICGVQLWNLIKKGGMVYGIAH</sequence>
<feature type="transmembrane region" description="Helical" evidence="1">
    <location>
        <begin position="213"/>
        <end position="233"/>
    </location>
</feature>
<keyword evidence="3" id="KW-1185">Reference proteome</keyword>
<reference evidence="2 3" key="1">
    <citation type="submission" date="2021-06" db="EMBL/GenBank/DDBJ databases">
        <authorList>
            <person name="Sun Q."/>
            <person name="Li D."/>
        </authorList>
    </citation>
    <scope>NUCLEOTIDE SEQUENCE [LARGE SCALE GENOMIC DNA]</scope>
    <source>
        <strain evidence="2 3">MSJd-7</strain>
    </source>
</reference>
<keyword evidence="1" id="KW-0472">Membrane</keyword>
<protein>
    <submittedName>
        <fullName evidence="2">Uncharacterized protein</fullName>
    </submittedName>
</protein>
<evidence type="ECO:0000256" key="1">
    <source>
        <dbReference type="SAM" id="Phobius"/>
    </source>
</evidence>
<feature type="transmembrane region" description="Helical" evidence="1">
    <location>
        <begin position="186"/>
        <end position="207"/>
    </location>
</feature>
<keyword evidence="1" id="KW-1133">Transmembrane helix</keyword>
<dbReference type="Proteomes" id="UP000783588">
    <property type="component" value="Unassembled WGS sequence"/>
</dbReference>
<gene>
    <name evidence="2" type="ORF">KQI75_08405</name>
</gene>
<comment type="caution">
    <text evidence="2">The sequence shown here is derived from an EMBL/GenBank/DDBJ whole genome shotgun (WGS) entry which is preliminary data.</text>
</comment>
<organism evidence="2 3">
    <name type="scientific">Butyricicoccus intestinisimiae</name>
    <dbReference type="NCBI Taxonomy" id="2841509"/>
    <lineage>
        <taxon>Bacteria</taxon>
        <taxon>Bacillati</taxon>
        <taxon>Bacillota</taxon>
        <taxon>Clostridia</taxon>
        <taxon>Eubacteriales</taxon>
        <taxon>Butyricicoccaceae</taxon>
        <taxon>Butyricicoccus</taxon>
    </lineage>
</organism>
<dbReference type="RefSeq" id="WP_216470307.1">
    <property type="nucleotide sequence ID" value="NZ_JAHLQI010000004.1"/>
</dbReference>
<feature type="transmembrane region" description="Helical" evidence="1">
    <location>
        <begin position="159"/>
        <end position="179"/>
    </location>
</feature>
<feature type="transmembrane region" description="Helical" evidence="1">
    <location>
        <begin position="130"/>
        <end position="153"/>
    </location>
</feature>